<evidence type="ECO:0000313" key="3">
    <source>
        <dbReference type="EMBL" id="RHC64807.1"/>
    </source>
</evidence>
<evidence type="ECO:0000259" key="1">
    <source>
        <dbReference type="Pfam" id="PF18765"/>
    </source>
</evidence>
<dbReference type="AlphaFoldDB" id="A0A174E2Q9"/>
<organism evidence="2 6">
    <name type="scientific">Anaerobutyricum hallii</name>
    <dbReference type="NCBI Taxonomy" id="39488"/>
    <lineage>
        <taxon>Bacteria</taxon>
        <taxon>Bacillati</taxon>
        <taxon>Bacillota</taxon>
        <taxon>Clostridia</taxon>
        <taxon>Lachnospirales</taxon>
        <taxon>Lachnospiraceae</taxon>
        <taxon>Anaerobutyricum</taxon>
    </lineage>
</organism>
<dbReference type="SUPFAM" id="SSF81301">
    <property type="entry name" value="Nucleotidyltransferase"/>
    <property type="match status" value="1"/>
</dbReference>
<feature type="domain" description="Polymerase beta nucleotidyltransferase" evidence="1">
    <location>
        <begin position="20"/>
        <end position="106"/>
    </location>
</feature>
<keyword evidence="2" id="KW-0808">Transferase</keyword>
<dbReference type="CDD" id="cd05403">
    <property type="entry name" value="NT_KNTase_like"/>
    <property type="match status" value="1"/>
</dbReference>
<evidence type="ECO:0000313" key="5">
    <source>
        <dbReference type="EMBL" id="RHN17741.1"/>
    </source>
</evidence>
<dbReference type="EMBL" id="QRQO01000002">
    <property type="protein sequence ID" value="RHN17741.1"/>
    <property type="molecule type" value="Genomic_DNA"/>
</dbReference>
<dbReference type="InterPro" id="IPR043519">
    <property type="entry name" value="NT_sf"/>
</dbReference>
<dbReference type="Proteomes" id="UP000283700">
    <property type="component" value="Unassembled WGS sequence"/>
</dbReference>
<accession>A0A174E2Q9</accession>
<evidence type="ECO:0000313" key="4">
    <source>
        <dbReference type="EMBL" id="RHK39679.1"/>
    </source>
</evidence>
<protein>
    <submittedName>
        <fullName evidence="3">Nucleotidyltransferase domain-containing protein</fullName>
    </submittedName>
    <submittedName>
        <fullName evidence="2">Predicted nucleotidyltransferases</fullName>
    </submittedName>
</protein>
<proteinExistence type="predicted"/>
<sequence>MFTKVMKEELIAGLLKIFGNNISMIILYGSVARNEYTDESDIDIAIILKNEIDNKTKEQFINWSADMDIRYDRVFSIIDIKESNIQKWGDSLPFYRNVKKEGIVLWKAA</sequence>
<dbReference type="RefSeq" id="WP_055298666.1">
    <property type="nucleotide sequence ID" value="NZ_CABJFJ010000008.1"/>
</dbReference>
<dbReference type="EMBL" id="QSID01000008">
    <property type="protein sequence ID" value="RHC64807.1"/>
    <property type="molecule type" value="Genomic_DNA"/>
</dbReference>
<dbReference type="Gene3D" id="3.30.460.10">
    <property type="entry name" value="Beta Polymerase, domain 2"/>
    <property type="match status" value="1"/>
</dbReference>
<dbReference type="GO" id="GO:0016740">
    <property type="term" value="F:transferase activity"/>
    <property type="evidence" value="ECO:0007669"/>
    <property type="project" value="UniProtKB-KW"/>
</dbReference>
<dbReference type="EMBL" id="CYZL01000011">
    <property type="protein sequence ID" value="CUO30788.1"/>
    <property type="molecule type" value="Genomic_DNA"/>
</dbReference>
<dbReference type="Proteomes" id="UP000095679">
    <property type="component" value="Unassembled WGS sequence"/>
</dbReference>
<dbReference type="EMBL" id="QRNJ01000023">
    <property type="protein sequence ID" value="RHK39679.1"/>
    <property type="molecule type" value="Genomic_DNA"/>
</dbReference>
<gene>
    <name evidence="4" type="ORF">DW068_07270</name>
    <name evidence="3" type="ORF">DW833_07935</name>
    <name evidence="5" type="ORF">DWZ29_00955</name>
    <name evidence="2" type="ORF">ERS852450_01577</name>
</gene>
<evidence type="ECO:0000313" key="7">
    <source>
        <dbReference type="Proteomes" id="UP000283497"/>
    </source>
</evidence>
<evidence type="ECO:0000313" key="6">
    <source>
        <dbReference type="Proteomes" id="UP000095679"/>
    </source>
</evidence>
<dbReference type="PANTHER" id="PTHR33933">
    <property type="entry name" value="NUCLEOTIDYLTRANSFERASE"/>
    <property type="match status" value="1"/>
</dbReference>
<dbReference type="PANTHER" id="PTHR33933:SF1">
    <property type="entry name" value="PROTEIN ADENYLYLTRANSFERASE MNTA-RELATED"/>
    <property type="match status" value="1"/>
</dbReference>
<evidence type="ECO:0000313" key="2">
    <source>
        <dbReference type="EMBL" id="CUO30788.1"/>
    </source>
</evidence>
<dbReference type="InterPro" id="IPR052548">
    <property type="entry name" value="Type_VII_TA_antitoxin"/>
</dbReference>
<dbReference type="InterPro" id="IPR041633">
    <property type="entry name" value="Polbeta"/>
</dbReference>
<reference evidence="7 8" key="2">
    <citation type="submission" date="2018-08" db="EMBL/GenBank/DDBJ databases">
        <title>A genome reference for cultivated species of the human gut microbiota.</title>
        <authorList>
            <person name="Zou Y."/>
            <person name="Xue W."/>
            <person name="Luo G."/>
        </authorList>
    </citation>
    <scope>NUCLEOTIDE SEQUENCE [LARGE SCALE GENOMIC DNA]</scope>
    <source>
        <strain evidence="5 8">AF31-17AC</strain>
        <strain evidence="4 7">AF45-14BH</strain>
        <strain evidence="3 9">AM34-3LB</strain>
    </source>
</reference>
<evidence type="ECO:0000313" key="8">
    <source>
        <dbReference type="Proteomes" id="UP000283700"/>
    </source>
</evidence>
<dbReference type="Proteomes" id="UP000283497">
    <property type="component" value="Unassembled WGS sequence"/>
</dbReference>
<keyword evidence="9" id="KW-1185">Reference proteome</keyword>
<reference evidence="2 6" key="1">
    <citation type="submission" date="2015-09" db="EMBL/GenBank/DDBJ databases">
        <authorList>
            <consortium name="Pathogen Informatics"/>
        </authorList>
    </citation>
    <scope>NUCLEOTIDE SEQUENCE [LARGE SCALE GENOMIC DNA]</scope>
    <source>
        <strain evidence="2 6">2789STDY5834835</strain>
    </source>
</reference>
<name>A0A174E2Q9_9FIRM</name>
<dbReference type="Proteomes" id="UP000284621">
    <property type="component" value="Unassembled WGS sequence"/>
</dbReference>
<dbReference type="Pfam" id="PF18765">
    <property type="entry name" value="Polbeta"/>
    <property type="match status" value="1"/>
</dbReference>
<evidence type="ECO:0000313" key="9">
    <source>
        <dbReference type="Proteomes" id="UP000284621"/>
    </source>
</evidence>